<dbReference type="AlphaFoldDB" id="A0A1C3TZZ6"/>
<sequence length="40" mass="4189">MKAFLLGCVAAMVIAIVGMVVLNRVQEPVAQAFATTGVRL</sequence>
<protein>
    <submittedName>
        <fullName evidence="1">Uncharacterized protein</fullName>
    </submittedName>
</protein>
<accession>A0A1C3TZZ6</accession>
<keyword evidence="2" id="KW-1185">Reference proteome</keyword>
<evidence type="ECO:0000313" key="2">
    <source>
        <dbReference type="Proteomes" id="UP000199184"/>
    </source>
</evidence>
<organism evidence="1 2">
    <name type="scientific">Bradyrhizobium shewense</name>
    <dbReference type="NCBI Taxonomy" id="1761772"/>
    <lineage>
        <taxon>Bacteria</taxon>
        <taxon>Pseudomonadati</taxon>
        <taxon>Pseudomonadota</taxon>
        <taxon>Alphaproteobacteria</taxon>
        <taxon>Hyphomicrobiales</taxon>
        <taxon>Nitrobacteraceae</taxon>
        <taxon>Bradyrhizobium</taxon>
    </lineage>
</organism>
<name>A0A1C3TZZ6_9BRAD</name>
<dbReference type="EMBL" id="FMAI01000001">
    <property type="protein sequence ID" value="SCB08796.1"/>
    <property type="molecule type" value="Genomic_DNA"/>
</dbReference>
<evidence type="ECO:0000313" key="1">
    <source>
        <dbReference type="EMBL" id="SCB08796.1"/>
    </source>
</evidence>
<reference evidence="2" key="1">
    <citation type="submission" date="2016-08" db="EMBL/GenBank/DDBJ databases">
        <authorList>
            <person name="Varghese N."/>
            <person name="Submissions Spin"/>
        </authorList>
    </citation>
    <scope>NUCLEOTIDE SEQUENCE [LARGE SCALE GENOMIC DNA]</scope>
    <source>
        <strain evidence="2">ERR11</strain>
    </source>
</reference>
<dbReference type="Proteomes" id="UP000199184">
    <property type="component" value="Unassembled WGS sequence"/>
</dbReference>
<gene>
    <name evidence="1" type="ORF">GA0061098_1001177</name>
</gene>
<proteinExistence type="predicted"/>